<feature type="transmembrane region" description="Helical" evidence="2">
    <location>
        <begin position="454"/>
        <end position="476"/>
    </location>
</feature>
<organism evidence="3 4">
    <name type="scientific">Fistulifera solaris</name>
    <name type="common">Oleaginous diatom</name>
    <dbReference type="NCBI Taxonomy" id="1519565"/>
    <lineage>
        <taxon>Eukaryota</taxon>
        <taxon>Sar</taxon>
        <taxon>Stramenopiles</taxon>
        <taxon>Ochrophyta</taxon>
        <taxon>Bacillariophyta</taxon>
        <taxon>Bacillariophyceae</taxon>
        <taxon>Bacillariophycidae</taxon>
        <taxon>Naviculales</taxon>
        <taxon>Naviculaceae</taxon>
        <taxon>Fistulifera</taxon>
    </lineage>
</organism>
<feature type="region of interest" description="Disordered" evidence="1">
    <location>
        <begin position="1"/>
        <end position="66"/>
    </location>
</feature>
<proteinExistence type="predicted"/>
<accession>A0A1Z5JXY3</accession>
<evidence type="ECO:0000313" key="3">
    <source>
        <dbReference type="EMBL" id="GAX18895.1"/>
    </source>
</evidence>
<feature type="compositionally biased region" description="Basic and acidic residues" evidence="1">
    <location>
        <begin position="21"/>
        <end position="47"/>
    </location>
</feature>
<evidence type="ECO:0008006" key="5">
    <source>
        <dbReference type="Google" id="ProtNLM"/>
    </source>
</evidence>
<feature type="compositionally biased region" description="Low complexity" evidence="1">
    <location>
        <begin position="100"/>
        <end position="112"/>
    </location>
</feature>
<evidence type="ECO:0000256" key="1">
    <source>
        <dbReference type="SAM" id="MobiDB-lite"/>
    </source>
</evidence>
<comment type="caution">
    <text evidence="3">The sequence shown here is derived from an EMBL/GenBank/DDBJ whole genome shotgun (WGS) entry which is preliminary data.</text>
</comment>
<dbReference type="Proteomes" id="UP000198406">
    <property type="component" value="Unassembled WGS sequence"/>
</dbReference>
<feature type="compositionally biased region" description="Polar residues" evidence="1">
    <location>
        <begin position="152"/>
        <end position="168"/>
    </location>
</feature>
<keyword evidence="4" id="KW-1185">Reference proteome</keyword>
<keyword evidence="2" id="KW-0812">Transmembrane</keyword>
<evidence type="ECO:0000256" key="2">
    <source>
        <dbReference type="SAM" id="Phobius"/>
    </source>
</evidence>
<dbReference type="EMBL" id="BDSP01000133">
    <property type="protein sequence ID" value="GAX18895.1"/>
    <property type="molecule type" value="Genomic_DNA"/>
</dbReference>
<gene>
    <name evidence="3" type="ORF">FisN_8Hh112</name>
</gene>
<sequence>MPSSARKRKSDDVSDTSDSEAYSKESNDNAKNKRGSGRQDRMEDLTPRRKKARTEQTGSMGIEIPEGMTKKEWVAMRKKELHKKYEAGGMFSKNLMPAVTAPPAAKSPATKASPKRAVPSKAPVASSRPVSRPPVAAPASRGNPFPRRPSGPFNSPVPNMQFSASAKNNGPHIPDFSKANATKSPTEYLSPRSSASAKAEFVDESPAGSVITNDNLEEVPAPEAPPTYYVAPVDRSDPSWGRFLCAIMCIFVLVISLLIGLIIVPGGSGGNFKMVIPTVSPSSTRCFHDNPKPVVESDEEPVVPIIAERCKGVPLSSWSSCPEGAVCSQGLLEQCAHPKYYEVSPGHDECILSISAQKTISDIVSWMELASVVHACQPGGNPYALDKDGAGHPSFGLSQVLGELDIEWDPMLIRILQDLEGVIQLELQPDNNYTVALDEKHTLVLPRKCRVKRVLVGVMNGTLGAFWGVARMIFGWCFQVSSMYMELLFEIPAQTLAFSVVLPIVAWLVVSYLKIRRREAIETRLLNNDRVFVRQEVYKVLRSEPNKNHVVLQVRDQILYDPNLSYHSDSKARNRVIKKVWSKVVADLQKDNRIVKARINTNKGVCDSWKWGSDL</sequence>
<protein>
    <recommendedName>
        <fullName evidence="5">Man1/Src1 C-terminal domain-containing protein</fullName>
    </recommendedName>
</protein>
<evidence type="ECO:0000313" key="4">
    <source>
        <dbReference type="Proteomes" id="UP000198406"/>
    </source>
</evidence>
<feature type="region of interest" description="Disordered" evidence="1">
    <location>
        <begin position="100"/>
        <end position="224"/>
    </location>
</feature>
<dbReference type="InParanoid" id="A0A1Z5JXY3"/>
<dbReference type="AlphaFoldDB" id="A0A1Z5JXY3"/>
<feature type="compositionally biased region" description="Polar residues" evidence="1">
    <location>
        <begin position="179"/>
        <end position="196"/>
    </location>
</feature>
<keyword evidence="2" id="KW-0472">Membrane</keyword>
<feature type="transmembrane region" description="Helical" evidence="2">
    <location>
        <begin position="240"/>
        <end position="264"/>
    </location>
</feature>
<keyword evidence="2" id="KW-1133">Transmembrane helix</keyword>
<reference evidence="3 4" key="1">
    <citation type="journal article" date="2015" name="Plant Cell">
        <title>Oil accumulation by the oleaginous diatom Fistulifera solaris as revealed by the genome and transcriptome.</title>
        <authorList>
            <person name="Tanaka T."/>
            <person name="Maeda Y."/>
            <person name="Veluchamy A."/>
            <person name="Tanaka M."/>
            <person name="Abida H."/>
            <person name="Marechal E."/>
            <person name="Bowler C."/>
            <person name="Muto M."/>
            <person name="Sunaga Y."/>
            <person name="Tanaka M."/>
            <person name="Yoshino T."/>
            <person name="Taniguchi T."/>
            <person name="Fukuda Y."/>
            <person name="Nemoto M."/>
            <person name="Matsumoto M."/>
            <person name="Wong P.S."/>
            <person name="Aburatani S."/>
            <person name="Fujibuchi W."/>
        </authorList>
    </citation>
    <scope>NUCLEOTIDE SEQUENCE [LARGE SCALE GENOMIC DNA]</scope>
    <source>
        <strain evidence="3 4">JPCC DA0580</strain>
    </source>
</reference>
<name>A0A1Z5JXY3_FISSO</name>
<feature type="transmembrane region" description="Helical" evidence="2">
    <location>
        <begin position="496"/>
        <end position="515"/>
    </location>
</feature>